<keyword evidence="7" id="KW-1185">Reference proteome</keyword>
<protein>
    <submittedName>
        <fullName evidence="6">TetR/AcrR family transcriptional regulator</fullName>
    </submittedName>
</protein>
<dbReference type="InterPro" id="IPR009057">
    <property type="entry name" value="Homeodomain-like_sf"/>
</dbReference>
<gene>
    <name evidence="6" type="ORF">H8K43_08005</name>
</gene>
<feature type="DNA-binding region" description="H-T-H motif" evidence="3">
    <location>
        <begin position="46"/>
        <end position="65"/>
    </location>
</feature>
<feature type="region of interest" description="Disordered" evidence="4">
    <location>
        <begin position="1"/>
        <end position="25"/>
    </location>
</feature>
<evidence type="ECO:0000313" key="6">
    <source>
        <dbReference type="EMBL" id="MBC3931609.1"/>
    </source>
</evidence>
<evidence type="ECO:0000256" key="4">
    <source>
        <dbReference type="SAM" id="MobiDB-lite"/>
    </source>
</evidence>
<dbReference type="Pfam" id="PF17932">
    <property type="entry name" value="TetR_C_24"/>
    <property type="match status" value="1"/>
</dbReference>
<dbReference type="PRINTS" id="PR00455">
    <property type="entry name" value="HTHTETR"/>
</dbReference>
<keyword evidence="2 3" id="KW-0238">DNA-binding</keyword>
<evidence type="ECO:0000256" key="2">
    <source>
        <dbReference type="ARBA" id="ARBA00023125"/>
    </source>
</evidence>
<dbReference type="RefSeq" id="WP_186903332.1">
    <property type="nucleotide sequence ID" value="NZ_JACOGD010000003.1"/>
</dbReference>
<evidence type="ECO:0000259" key="5">
    <source>
        <dbReference type="PROSITE" id="PS50977"/>
    </source>
</evidence>
<dbReference type="InterPro" id="IPR050109">
    <property type="entry name" value="HTH-type_TetR-like_transc_reg"/>
</dbReference>
<dbReference type="InterPro" id="IPR001647">
    <property type="entry name" value="HTH_TetR"/>
</dbReference>
<comment type="caution">
    <text evidence="6">The sequence shown here is derived from an EMBL/GenBank/DDBJ whole genome shotgun (WGS) entry which is preliminary data.</text>
</comment>
<dbReference type="Pfam" id="PF00440">
    <property type="entry name" value="TetR_N"/>
    <property type="match status" value="1"/>
</dbReference>
<dbReference type="Proteomes" id="UP000654304">
    <property type="component" value="Unassembled WGS sequence"/>
</dbReference>
<dbReference type="PANTHER" id="PTHR30055:SF183">
    <property type="entry name" value="NUCLEOID OCCLUSION FACTOR SLMA"/>
    <property type="match status" value="1"/>
</dbReference>
<dbReference type="EMBL" id="JACOGD010000003">
    <property type="protein sequence ID" value="MBC3931609.1"/>
    <property type="molecule type" value="Genomic_DNA"/>
</dbReference>
<evidence type="ECO:0000256" key="3">
    <source>
        <dbReference type="PROSITE-ProRule" id="PRU00335"/>
    </source>
</evidence>
<organism evidence="6 7">
    <name type="scientific">Undibacterium curvum</name>
    <dbReference type="NCBI Taxonomy" id="2762294"/>
    <lineage>
        <taxon>Bacteria</taxon>
        <taxon>Pseudomonadati</taxon>
        <taxon>Pseudomonadota</taxon>
        <taxon>Betaproteobacteria</taxon>
        <taxon>Burkholderiales</taxon>
        <taxon>Oxalobacteraceae</taxon>
        <taxon>Undibacterium</taxon>
    </lineage>
</organism>
<evidence type="ECO:0000313" key="7">
    <source>
        <dbReference type="Proteomes" id="UP000654304"/>
    </source>
</evidence>
<dbReference type="PANTHER" id="PTHR30055">
    <property type="entry name" value="HTH-TYPE TRANSCRIPTIONAL REGULATOR RUTR"/>
    <property type="match status" value="1"/>
</dbReference>
<evidence type="ECO:0000256" key="1">
    <source>
        <dbReference type="ARBA" id="ARBA00023054"/>
    </source>
</evidence>
<accession>A0ABR7A3X5</accession>
<dbReference type="InterPro" id="IPR036271">
    <property type="entry name" value="Tet_transcr_reg_TetR-rel_C_sf"/>
</dbReference>
<name>A0ABR7A3X5_9BURK</name>
<dbReference type="SUPFAM" id="SSF46689">
    <property type="entry name" value="Homeodomain-like"/>
    <property type="match status" value="1"/>
</dbReference>
<reference evidence="6 7" key="1">
    <citation type="submission" date="2020-08" db="EMBL/GenBank/DDBJ databases">
        <title>Novel species isolated from subtropical streams in China.</title>
        <authorList>
            <person name="Lu H."/>
        </authorList>
    </citation>
    <scope>NUCLEOTIDE SEQUENCE [LARGE SCALE GENOMIC DNA]</scope>
    <source>
        <strain evidence="6 7">CY22W</strain>
    </source>
</reference>
<proteinExistence type="predicted"/>
<dbReference type="InterPro" id="IPR041490">
    <property type="entry name" value="KstR2_TetR_C"/>
</dbReference>
<dbReference type="Gene3D" id="1.10.357.10">
    <property type="entry name" value="Tetracycline Repressor, domain 2"/>
    <property type="match status" value="1"/>
</dbReference>
<feature type="domain" description="HTH tetR-type" evidence="5">
    <location>
        <begin position="23"/>
        <end position="83"/>
    </location>
</feature>
<dbReference type="SUPFAM" id="SSF48498">
    <property type="entry name" value="Tetracyclin repressor-like, C-terminal domain"/>
    <property type="match status" value="1"/>
</dbReference>
<keyword evidence="1" id="KW-0175">Coiled coil</keyword>
<dbReference type="PROSITE" id="PS50977">
    <property type="entry name" value="HTH_TETR_2"/>
    <property type="match status" value="1"/>
</dbReference>
<sequence length="206" mass="23745">MPEIQPPASHSKKRGRPTQSGSDSSRRLILRHAAALFRQQGYDHTTVRDIAAASGMQAGSWFYHYKSKHDMLRAVMEQGLLDALEKIEAIQQQPLNARELFTQLVSAHLETLVAPEHDFIPVLLYEWRALNPEARQEIVHLKDRYEAVWEACLHRLQAEGSWHMPGDFDKLWMFGALNWTAQWYRPREGQTLATLSADAVRFLLRC</sequence>